<protein>
    <submittedName>
        <fullName evidence="1">Uncharacterized protein</fullName>
    </submittedName>
</protein>
<gene>
    <name evidence="1" type="ORF">BCR36DRAFT_447054</name>
</gene>
<name>A0A1Y1VBL3_9FUNG</name>
<evidence type="ECO:0000313" key="2">
    <source>
        <dbReference type="Proteomes" id="UP000193719"/>
    </source>
</evidence>
<dbReference type="Proteomes" id="UP000193719">
    <property type="component" value="Unassembled WGS sequence"/>
</dbReference>
<reference evidence="1 2" key="2">
    <citation type="submission" date="2016-08" db="EMBL/GenBank/DDBJ databases">
        <title>Pervasive Adenine N6-methylation of Active Genes in Fungi.</title>
        <authorList>
            <consortium name="DOE Joint Genome Institute"/>
            <person name="Mondo S.J."/>
            <person name="Dannebaum R.O."/>
            <person name="Kuo R.C."/>
            <person name="Labutti K."/>
            <person name="Haridas S."/>
            <person name="Kuo A."/>
            <person name="Salamov A."/>
            <person name="Ahrendt S.R."/>
            <person name="Lipzen A."/>
            <person name="Sullivan W."/>
            <person name="Andreopoulos W.B."/>
            <person name="Clum A."/>
            <person name="Lindquist E."/>
            <person name="Daum C."/>
            <person name="Ramamoorthy G.K."/>
            <person name="Gryganskyi A."/>
            <person name="Culley D."/>
            <person name="Magnuson J.K."/>
            <person name="James T.Y."/>
            <person name="O'Malley M.A."/>
            <person name="Stajich J.E."/>
            <person name="Spatafora J.W."/>
            <person name="Visel A."/>
            <person name="Grigoriev I.V."/>
        </authorList>
    </citation>
    <scope>NUCLEOTIDE SEQUENCE [LARGE SCALE GENOMIC DNA]</scope>
    <source>
        <strain evidence="2">finn</strain>
    </source>
</reference>
<feature type="non-terminal residue" evidence="1">
    <location>
        <position position="1"/>
    </location>
</feature>
<dbReference type="AlphaFoldDB" id="A0A1Y1VBL3"/>
<reference evidence="1 2" key="1">
    <citation type="submission" date="2016-08" db="EMBL/GenBank/DDBJ databases">
        <title>Genomes of anaerobic fungi encode conserved fungal cellulosomes for biomass hydrolysis.</title>
        <authorList>
            <consortium name="DOE Joint Genome Institute"/>
            <person name="Haitjema C.H."/>
            <person name="Gilmore S.P."/>
            <person name="Henske J.K."/>
            <person name="Solomon K.V."/>
            <person name="De Groot R."/>
            <person name="Kuo A."/>
            <person name="Mondo S.J."/>
            <person name="Salamov A.A."/>
            <person name="Labutti K."/>
            <person name="Zhao Z."/>
            <person name="Chiniquy J."/>
            <person name="Barry K."/>
            <person name="Brewer H.M."/>
            <person name="Purvine S.O."/>
            <person name="Wright A.T."/>
            <person name="Boxma B."/>
            <person name="Van Alen T."/>
            <person name="Hackstein J.H."/>
            <person name="Baker S.E."/>
            <person name="Grigoriev I.V."/>
            <person name="O'Malley M.A."/>
        </authorList>
    </citation>
    <scope>NUCLEOTIDE SEQUENCE [LARGE SCALE GENOMIC DNA]</scope>
    <source>
        <strain evidence="2">finn</strain>
    </source>
</reference>
<sequence>VNEVAQEVKDTLLEHKKNIFLNVNFLFINGVDGINYISLPRNIETYYEFQMQSCRNPEIQLLSLAKSYNRAINNN</sequence>
<proteinExistence type="predicted"/>
<dbReference type="EMBL" id="MCFH01000019">
    <property type="protein sequence ID" value="ORX51103.1"/>
    <property type="molecule type" value="Genomic_DNA"/>
</dbReference>
<keyword evidence="2" id="KW-1185">Reference proteome</keyword>
<accession>A0A1Y1VBL3</accession>
<comment type="caution">
    <text evidence="1">The sequence shown here is derived from an EMBL/GenBank/DDBJ whole genome shotgun (WGS) entry which is preliminary data.</text>
</comment>
<evidence type="ECO:0000313" key="1">
    <source>
        <dbReference type="EMBL" id="ORX51103.1"/>
    </source>
</evidence>
<organism evidence="1 2">
    <name type="scientific">Piromyces finnis</name>
    <dbReference type="NCBI Taxonomy" id="1754191"/>
    <lineage>
        <taxon>Eukaryota</taxon>
        <taxon>Fungi</taxon>
        <taxon>Fungi incertae sedis</taxon>
        <taxon>Chytridiomycota</taxon>
        <taxon>Chytridiomycota incertae sedis</taxon>
        <taxon>Neocallimastigomycetes</taxon>
        <taxon>Neocallimastigales</taxon>
        <taxon>Neocallimastigaceae</taxon>
        <taxon>Piromyces</taxon>
    </lineage>
</organism>